<keyword evidence="1" id="KW-0472">Membrane</keyword>
<comment type="caution">
    <text evidence="3">The sequence shown here is derived from an EMBL/GenBank/DDBJ whole genome shotgun (WGS) entry which is preliminary data.</text>
</comment>
<dbReference type="RefSeq" id="WP_074200007.1">
    <property type="nucleotide sequence ID" value="NZ_FSQZ01000001.1"/>
</dbReference>
<feature type="transmembrane region" description="Helical" evidence="1">
    <location>
        <begin position="131"/>
        <end position="155"/>
    </location>
</feature>
<sequence length="449" mass="49485">MSQNHTFEGRTIENKLTYSFSAMRFILFSLFGLFMFFYPLKIGSVSSIPVDHIITFIRNYFPTAAKVYTIAVMIVGAALPFIRKTWNRSKSDIFFSLAKVMGAFIGPMIFFNVGPSFLLDKSVGPFLLSSLAVPVSLVIPIGSVFLAFLTGYGLLEFTGVFMAPVMRALFKTPGRSAIDAIASFVGSYSVGLIITNNIYRRSLYSAREAAIIATGFSTVSATFMLVVAKTLKIMDYWMLFFVVSMIVTFVVTAITARLWPLSAIPDSYYDGSSKRAKEERGGFSFKRAWQAGVMTAMEAPSIGQTIKDNFKEGLNMAFAVIPSIISIGFLGLMTAKYTPIFDIVGYIYYPLFKLFNIPEAMLAAKACAVSLAEMFLPAILVANTGIDPGLVFRFTIAVISISEVLFFSGIIPCIMGTDIPLKIKDLIVIWFERVALSILVTIPIAMLLF</sequence>
<keyword evidence="1" id="KW-1133">Transmembrane helix</keyword>
<evidence type="ECO:0000313" key="3">
    <source>
        <dbReference type="EMBL" id="SIN77624.1"/>
    </source>
</evidence>
<name>A0ABY1JF92_9BACT</name>
<feature type="transmembrane region" description="Helical" evidence="1">
    <location>
        <begin position="60"/>
        <end position="81"/>
    </location>
</feature>
<evidence type="ECO:0000313" key="4">
    <source>
        <dbReference type="Proteomes" id="UP000185093"/>
    </source>
</evidence>
<feature type="transmembrane region" description="Helical" evidence="1">
    <location>
        <begin position="93"/>
        <end position="111"/>
    </location>
</feature>
<feature type="transmembrane region" description="Helical" evidence="1">
    <location>
        <begin position="394"/>
        <end position="415"/>
    </location>
</feature>
<feature type="transmembrane region" description="Helical" evidence="1">
    <location>
        <begin position="239"/>
        <end position="259"/>
    </location>
</feature>
<keyword evidence="4" id="KW-1185">Reference proteome</keyword>
<gene>
    <name evidence="3" type="ORF">SAMN05444368_1857</name>
</gene>
<feature type="transmembrane region" description="Helical" evidence="1">
    <location>
        <begin position="427"/>
        <end position="448"/>
    </location>
</feature>
<protein>
    <submittedName>
        <fullName evidence="3">Nucleoside recognition GATE domain-containing membrane protein YjiH</fullName>
    </submittedName>
</protein>
<evidence type="ECO:0000256" key="1">
    <source>
        <dbReference type="SAM" id="Phobius"/>
    </source>
</evidence>
<feature type="transmembrane region" description="Helical" evidence="1">
    <location>
        <begin position="176"/>
        <end position="194"/>
    </location>
</feature>
<keyword evidence="1" id="KW-0812">Transmembrane</keyword>
<evidence type="ECO:0000259" key="2">
    <source>
        <dbReference type="Pfam" id="PF07670"/>
    </source>
</evidence>
<feature type="domain" description="Nucleoside transporter/FeoB GTPase Gate" evidence="2">
    <location>
        <begin position="135"/>
        <end position="233"/>
    </location>
</feature>
<dbReference type="Pfam" id="PF07670">
    <property type="entry name" value="Gate"/>
    <property type="match status" value="1"/>
</dbReference>
<feature type="transmembrane region" description="Helical" evidence="1">
    <location>
        <begin position="209"/>
        <end position="227"/>
    </location>
</feature>
<proteinExistence type="predicted"/>
<reference evidence="3 4" key="1">
    <citation type="submission" date="2016-11" db="EMBL/GenBank/DDBJ databases">
        <authorList>
            <person name="Varghese N."/>
            <person name="Submissions S."/>
        </authorList>
    </citation>
    <scope>NUCLEOTIDE SEQUENCE [LARGE SCALE GENOMIC DNA]</scope>
    <source>
        <strain evidence="3 4">DSM 20664</strain>
    </source>
</reference>
<feature type="transmembrane region" description="Helical" evidence="1">
    <location>
        <begin position="21"/>
        <end position="40"/>
    </location>
</feature>
<dbReference type="EMBL" id="FSQZ01000001">
    <property type="protein sequence ID" value="SIN77624.1"/>
    <property type="molecule type" value="Genomic_DNA"/>
</dbReference>
<accession>A0ABY1JF92</accession>
<feature type="transmembrane region" description="Helical" evidence="1">
    <location>
        <begin position="316"/>
        <end position="349"/>
    </location>
</feature>
<feature type="transmembrane region" description="Helical" evidence="1">
    <location>
        <begin position="361"/>
        <end position="382"/>
    </location>
</feature>
<dbReference type="InterPro" id="IPR011642">
    <property type="entry name" value="Gate_dom"/>
</dbReference>
<organism evidence="3 4">
    <name type="scientific">Acetomicrobium flavidum</name>
    <dbReference type="NCBI Taxonomy" id="49896"/>
    <lineage>
        <taxon>Bacteria</taxon>
        <taxon>Thermotogati</taxon>
        <taxon>Synergistota</taxon>
        <taxon>Synergistia</taxon>
        <taxon>Synergistales</taxon>
        <taxon>Acetomicrobiaceae</taxon>
        <taxon>Acetomicrobium</taxon>
    </lineage>
</organism>
<dbReference type="Proteomes" id="UP000185093">
    <property type="component" value="Unassembled WGS sequence"/>
</dbReference>